<proteinExistence type="predicted"/>
<dbReference type="STRING" id="44941.A0A397V7R4"/>
<evidence type="ECO:0000313" key="2">
    <source>
        <dbReference type="EMBL" id="RIB17688.1"/>
    </source>
</evidence>
<dbReference type="Proteomes" id="UP000266673">
    <property type="component" value="Unassembled WGS sequence"/>
</dbReference>
<comment type="caution">
    <text evidence="2">The sequence shown here is derived from an EMBL/GenBank/DDBJ whole genome shotgun (WGS) entry which is preliminary data.</text>
</comment>
<organism evidence="2 3">
    <name type="scientific">Gigaspora rosea</name>
    <dbReference type="NCBI Taxonomy" id="44941"/>
    <lineage>
        <taxon>Eukaryota</taxon>
        <taxon>Fungi</taxon>
        <taxon>Fungi incertae sedis</taxon>
        <taxon>Mucoromycota</taxon>
        <taxon>Glomeromycotina</taxon>
        <taxon>Glomeromycetes</taxon>
        <taxon>Diversisporales</taxon>
        <taxon>Gigasporaceae</taxon>
        <taxon>Gigaspora</taxon>
    </lineage>
</organism>
<dbReference type="OrthoDB" id="2445858at2759"/>
<dbReference type="InterPro" id="IPR057456">
    <property type="entry name" value="Znf_C17orf113"/>
</dbReference>
<evidence type="ECO:0000313" key="3">
    <source>
        <dbReference type="Proteomes" id="UP000266673"/>
    </source>
</evidence>
<dbReference type="Pfam" id="PF25431">
    <property type="entry name" value="zf-C17orf113"/>
    <property type="match status" value="1"/>
</dbReference>
<dbReference type="AlphaFoldDB" id="A0A397V7R4"/>
<name>A0A397V7R4_9GLOM</name>
<dbReference type="EMBL" id="QKWP01000590">
    <property type="protein sequence ID" value="RIB17688.1"/>
    <property type="molecule type" value="Genomic_DNA"/>
</dbReference>
<accession>A0A397V7R4</accession>
<feature type="domain" description="C17orf113 probable zinc finger" evidence="1">
    <location>
        <begin position="131"/>
        <end position="187"/>
    </location>
</feature>
<protein>
    <recommendedName>
        <fullName evidence="1">C17orf113 probable zinc finger domain-containing protein</fullName>
    </recommendedName>
</protein>
<reference evidence="2 3" key="1">
    <citation type="submission" date="2018-06" db="EMBL/GenBank/DDBJ databases">
        <title>Comparative genomics reveals the genomic features of Rhizophagus irregularis, R. cerebriforme, R. diaphanum and Gigaspora rosea, and their symbiotic lifestyle signature.</title>
        <authorList>
            <person name="Morin E."/>
            <person name="San Clemente H."/>
            <person name="Chen E.C.H."/>
            <person name="De La Providencia I."/>
            <person name="Hainaut M."/>
            <person name="Kuo A."/>
            <person name="Kohler A."/>
            <person name="Murat C."/>
            <person name="Tang N."/>
            <person name="Roy S."/>
            <person name="Loubradou J."/>
            <person name="Henrissat B."/>
            <person name="Grigoriev I.V."/>
            <person name="Corradi N."/>
            <person name="Roux C."/>
            <person name="Martin F.M."/>
        </authorList>
    </citation>
    <scope>NUCLEOTIDE SEQUENCE [LARGE SCALE GENOMIC DNA]</scope>
    <source>
        <strain evidence="2 3">DAOM 194757</strain>
    </source>
</reference>
<keyword evidence="3" id="KW-1185">Reference proteome</keyword>
<evidence type="ECO:0000259" key="1">
    <source>
        <dbReference type="Pfam" id="PF25431"/>
    </source>
</evidence>
<sequence length="217" mass="25197">MSKKLQKQIKTKLEKLSQLLEQITEAQIINSNDPDTKNYHFFFYKILDGRGKKKNAKKRETNILTNEKSASSSTTSLDNIISLDGDQVISSSENNSDNAFSSDYNYKKPKPKFAQLTKENLKWNPTWEITYPWLRLDEKKEKPVLFCKLCESAKLNNNFVMGCEYLKEQSIKRHIKTKDHQKLIKTRDKLQISLEIGFTNQLGTSHLSVIQNLVNTY</sequence>
<gene>
    <name evidence="2" type="ORF">C2G38_2037533</name>
</gene>